<dbReference type="InterPro" id="IPR045338">
    <property type="entry name" value="DUF6535"/>
</dbReference>
<evidence type="ECO:0000313" key="4">
    <source>
        <dbReference type="EMBL" id="KAE9404454.1"/>
    </source>
</evidence>
<reference evidence="4" key="1">
    <citation type="journal article" date="2019" name="Environ. Microbiol.">
        <title>Fungal ecological strategies reflected in gene transcription - a case study of two litter decomposers.</title>
        <authorList>
            <person name="Barbi F."/>
            <person name="Kohler A."/>
            <person name="Barry K."/>
            <person name="Baskaran P."/>
            <person name="Daum C."/>
            <person name="Fauchery L."/>
            <person name="Ihrmark K."/>
            <person name="Kuo A."/>
            <person name="LaButti K."/>
            <person name="Lipzen A."/>
            <person name="Morin E."/>
            <person name="Grigoriev I.V."/>
            <person name="Henrissat B."/>
            <person name="Lindahl B."/>
            <person name="Martin F."/>
        </authorList>
    </citation>
    <scope>NUCLEOTIDE SEQUENCE</scope>
    <source>
        <strain evidence="4">JB14</strain>
    </source>
</reference>
<feature type="transmembrane region" description="Helical" evidence="2">
    <location>
        <begin position="201"/>
        <end position="225"/>
    </location>
</feature>
<keyword evidence="2" id="KW-1133">Transmembrane helix</keyword>
<keyword evidence="2" id="KW-0812">Transmembrane</keyword>
<dbReference type="EMBL" id="ML769416">
    <property type="protein sequence ID" value="KAE9404454.1"/>
    <property type="molecule type" value="Genomic_DNA"/>
</dbReference>
<feature type="non-terminal residue" evidence="4">
    <location>
        <position position="286"/>
    </location>
</feature>
<evidence type="ECO:0000313" key="5">
    <source>
        <dbReference type="Proteomes" id="UP000799118"/>
    </source>
</evidence>
<dbReference type="OrthoDB" id="3219854at2759"/>
<gene>
    <name evidence="4" type="ORF">BT96DRAFT_1072100</name>
</gene>
<name>A0A6A4I6L0_9AGAR</name>
<evidence type="ECO:0000256" key="2">
    <source>
        <dbReference type="SAM" id="Phobius"/>
    </source>
</evidence>
<evidence type="ECO:0000256" key="1">
    <source>
        <dbReference type="SAM" id="MobiDB-lite"/>
    </source>
</evidence>
<accession>A0A6A4I6L0</accession>
<dbReference type="Pfam" id="PF20153">
    <property type="entry name" value="DUF6535"/>
    <property type="match status" value="1"/>
</dbReference>
<dbReference type="Proteomes" id="UP000799118">
    <property type="component" value="Unassembled WGS sequence"/>
</dbReference>
<feature type="domain" description="DUF6535" evidence="3">
    <location>
        <begin position="109"/>
        <end position="286"/>
    </location>
</feature>
<feature type="transmembrane region" description="Helical" evidence="2">
    <location>
        <begin position="129"/>
        <end position="149"/>
    </location>
</feature>
<dbReference type="AlphaFoldDB" id="A0A6A4I6L0"/>
<feature type="transmembrane region" description="Helical" evidence="2">
    <location>
        <begin position="266"/>
        <end position="285"/>
    </location>
</feature>
<keyword evidence="2" id="KW-0472">Membrane</keyword>
<keyword evidence="5" id="KW-1185">Reference proteome</keyword>
<evidence type="ECO:0000259" key="3">
    <source>
        <dbReference type="Pfam" id="PF20153"/>
    </source>
</evidence>
<organism evidence="4 5">
    <name type="scientific">Gymnopus androsaceus JB14</name>
    <dbReference type="NCBI Taxonomy" id="1447944"/>
    <lineage>
        <taxon>Eukaryota</taxon>
        <taxon>Fungi</taxon>
        <taxon>Dikarya</taxon>
        <taxon>Basidiomycota</taxon>
        <taxon>Agaricomycotina</taxon>
        <taxon>Agaricomycetes</taxon>
        <taxon>Agaricomycetidae</taxon>
        <taxon>Agaricales</taxon>
        <taxon>Marasmiineae</taxon>
        <taxon>Omphalotaceae</taxon>
        <taxon>Gymnopus</taxon>
    </lineage>
</organism>
<proteinExistence type="predicted"/>
<feature type="compositionally biased region" description="Polar residues" evidence="1">
    <location>
        <begin position="1"/>
        <end position="15"/>
    </location>
</feature>
<protein>
    <recommendedName>
        <fullName evidence="3">DUF6535 domain-containing protein</fullName>
    </recommendedName>
</protein>
<sequence>MGSQSESNNPPSGADTTDPEHNLMSVAMDSSVDIGAAETGIGIEFVPTKSSGQGTRPTWTARLFALKHNKVKHPISGMFGAVDHSYDYKKKYPEDEWGAEMQAESRFYKTYLDEKEQFDNDRITAWRDALDVLLVIIGLFSAIVTSFVIQTSQNLQGPDYSQLTAVMVYNLILVQESLANGSLPLPTIQNPTDTLASPSVAIVWVNALWFTSLSISLSTALIAVLTKQWLYWYMAPASGTAQERARLQQFRLSGLENYHVPMIIDLLPITLHISIALFLVGLALFL</sequence>
<feature type="region of interest" description="Disordered" evidence="1">
    <location>
        <begin position="1"/>
        <end position="21"/>
    </location>
</feature>